<dbReference type="SUPFAM" id="SSF143120">
    <property type="entry name" value="YefM-like"/>
    <property type="match status" value="1"/>
</dbReference>
<evidence type="ECO:0000313" key="3">
    <source>
        <dbReference type="Proteomes" id="UP000178429"/>
    </source>
</evidence>
<dbReference type="EMBL" id="MGHL01000004">
    <property type="protein sequence ID" value="OGM70537.1"/>
    <property type="molecule type" value="Genomic_DNA"/>
</dbReference>
<proteinExistence type="inferred from homology"/>
<organism evidence="2 3">
    <name type="scientific">Candidatus Woesebacteria bacterium RIFCSPLOWO2_01_FULL_44_14</name>
    <dbReference type="NCBI Taxonomy" id="1802525"/>
    <lineage>
        <taxon>Bacteria</taxon>
        <taxon>Candidatus Woeseibacteriota</taxon>
    </lineage>
</organism>
<accession>A0A1F8C2F7</accession>
<evidence type="ECO:0000313" key="2">
    <source>
        <dbReference type="EMBL" id="OGM70537.1"/>
    </source>
</evidence>
<dbReference type="Gene3D" id="3.40.1620.10">
    <property type="entry name" value="YefM-like domain"/>
    <property type="match status" value="1"/>
</dbReference>
<evidence type="ECO:0008006" key="4">
    <source>
        <dbReference type="Google" id="ProtNLM"/>
    </source>
</evidence>
<sequence length="90" mass="10357">MRIISAGELRENLADVLEKVAIGGDSFVVSKFGREKAMIGPVRIQRKKSQKKVDFSKLAAYGMWQDRKDIKDTAKWVADLRRRQSLRIHN</sequence>
<gene>
    <name evidence="2" type="ORF">A2975_02030</name>
</gene>
<comment type="caution">
    <text evidence="2">The sequence shown here is derived from an EMBL/GenBank/DDBJ whole genome shotgun (WGS) entry which is preliminary data.</text>
</comment>
<evidence type="ECO:0000256" key="1">
    <source>
        <dbReference type="ARBA" id="ARBA00009981"/>
    </source>
</evidence>
<dbReference type="AlphaFoldDB" id="A0A1F8C2F7"/>
<reference evidence="2 3" key="1">
    <citation type="journal article" date="2016" name="Nat. Commun.">
        <title>Thousands of microbial genomes shed light on interconnected biogeochemical processes in an aquifer system.</title>
        <authorList>
            <person name="Anantharaman K."/>
            <person name="Brown C.T."/>
            <person name="Hug L.A."/>
            <person name="Sharon I."/>
            <person name="Castelle C.J."/>
            <person name="Probst A.J."/>
            <person name="Thomas B.C."/>
            <person name="Singh A."/>
            <person name="Wilkins M.J."/>
            <person name="Karaoz U."/>
            <person name="Brodie E.L."/>
            <person name="Williams K.H."/>
            <person name="Hubbard S.S."/>
            <person name="Banfield J.F."/>
        </authorList>
    </citation>
    <scope>NUCLEOTIDE SEQUENCE [LARGE SCALE GENOMIC DNA]</scope>
</reference>
<dbReference type="NCBIfam" id="TIGR01552">
    <property type="entry name" value="phd_fam"/>
    <property type="match status" value="1"/>
</dbReference>
<protein>
    <recommendedName>
        <fullName evidence="4">Antitoxin</fullName>
    </recommendedName>
</protein>
<comment type="similarity">
    <text evidence="1">Belongs to the phD/YefM antitoxin family.</text>
</comment>
<dbReference type="Proteomes" id="UP000178429">
    <property type="component" value="Unassembled WGS sequence"/>
</dbReference>
<dbReference type="InterPro" id="IPR036165">
    <property type="entry name" value="YefM-like_sf"/>
</dbReference>
<name>A0A1F8C2F7_9BACT</name>
<dbReference type="STRING" id="1802525.A2975_02030"/>